<evidence type="ECO:0000313" key="9">
    <source>
        <dbReference type="EMBL" id="CAK8671014.1"/>
    </source>
</evidence>
<feature type="domain" description="Homeobox" evidence="8">
    <location>
        <begin position="50"/>
        <end position="110"/>
    </location>
</feature>
<name>A0ABP0EXW5_CLALP</name>
<reference evidence="9 10" key="1">
    <citation type="submission" date="2024-02" db="EMBL/GenBank/DDBJ databases">
        <authorList>
            <person name="Daric V."/>
            <person name="Darras S."/>
        </authorList>
    </citation>
    <scope>NUCLEOTIDE SEQUENCE [LARGE SCALE GENOMIC DNA]</scope>
</reference>
<dbReference type="CDD" id="cd00086">
    <property type="entry name" value="homeodomain"/>
    <property type="match status" value="1"/>
</dbReference>
<dbReference type="PANTHER" id="PTHR46639">
    <property type="entry name" value="DIENCEPHALON/MESENCEPHALON HOMEOBOX PROTEIN 1"/>
    <property type="match status" value="1"/>
</dbReference>
<evidence type="ECO:0000256" key="2">
    <source>
        <dbReference type="ARBA" id="ARBA00023125"/>
    </source>
</evidence>
<dbReference type="SUPFAM" id="SSF46689">
    <property type="entry name" value="Homeodomain-like"/>
    <property type="match status" value="1"/>
</dbReference>
<keyword evidence="3 5" id="KW-0371">Homeobox</keyword>
<sequence>MNYSDTMNAMSAIHAMHYNQAHAQYVPYFHAHSMVETLTELILKNGSLPRKHRRSRTAFTAHQLQALERTFQEGQYPDVETRENLAICTNLAEARIQVWFKNRRAKYRKQQRLNIAKNKDENIEEKSDGNRKNSTKSDNLEFGDSPTAPVQPRTIPAMTELPKHFPKPRTNLQFVSSLAQSSQSSGMSSNHFYEWFSLRHNLSPFQFPQRSFYFPTGIPLPAMPNQPWSFEQTSTPGQTITSQAIATGFNR</sequence>
<feature type="region of interest" description="Disordered" evidence="7">
    <location>
        <begin position="118"/>
        <end position="152"/>
    </location>
</feature>
<dbReference type="InterPro" id="IPR017970">
    <property type="entry name" value="Homeobox_CS"/>
</dbReference>
<proteinExistence type="inferred from homology"/>
<comment type="similarity">
    <text evidence="1">Belongs to the paired homeobox family.</text>
</comment>
<gene>
    <name evidence="9" type="ORF">CVLEPA_LOCUS43</name>
</gene>
<evidence type="ECO:0000313" key="10">
    <source>
        <dbReference type="Proteomes" id="UP001642483"/>
    </source>
</evidence>
<evidence type="ECO:0000256" key="6">
    <source>
        <dbReference type="RuleBase" id="RU000682"/>
    </source>
</evidence>
<evidence type="ECO:0000256" key="7">
    <source>
        <dbReference type="SAM" id="MobiDB-lite"/>
    </source>
</evidence>
<keyword evidence="10" id="KW-1185">Reference proteome</keyword>
<dbReference type="InterPro" id="IPR052488">
    <property type="entry name" value="DMBX_homeobox"/>
</dbReference>
<evidence type="ECO:0000256" key="4">
    <source>
        <dbReference type="ARBA" id="ARBA00023242"/>
    </source>
</evidence>
<organism evidence="9 10">
    <name type="scientific">Clavelina lepadiformis</name>
    <name type="common">Light-bulb sea squirt</name>
    <name type="synonym">Ascidia lepadiformis</name>
    <dbReference type="NCBI Taxonomy" id="159417"/>
    <lineage>
        <taxon>Eukaryota</taxon>
        <taxon>Metazoa</taxon>
        <taxon>Chordata</taxon>
        <taxon>Tunicata</taxon>
        <taxon>Ascidiacea</taxon>
        <taxon>Aplousobranchia</taxon>
        <taxon>Clavelinidae</taxon>
        <taxon>Clavelina</taxon>
    </lineage>
</organism>
<dbReference type="InterPro" id="IPR009057">
    <property type="entry name" value="Homeodomain-like_sf"/>
</dbReference>
<comment type="subcellular location">
    <subcellularLocation>
        <location evidence="5 6">Nucleus</location>
    </subcellularLocation>
</comment>
<protein>
    <recommendedName>
        <fullName evidence="8">Homeobox domain-containing protein</fullName>
    </recommendedName>
</protein>
<dbReference type="PROSITE" id="PS00027">
    <property type="entry name" value="HOMEOBOX_1"/>
    <property type="match status" value="1"/>
</dbReference>
<dbReference type="EMBL" id="CAWYQH010000001">
    <property type="protein sequence ID" value="CAK8671014.1"/>
    <property type="molecule type" value="Genomic_DNA"/>
</dbReference>
<evidence type="ECO:0000259" key="8">
    <source>
        <dbReference type="PROSITE" id="PS50071"/>
    </source>
</evidence>
<dbReference type="InterPro" id="IPR001356">
    <property type="entry name" value="HD"/>
</dbReference>
<dbReference type="SMART" id="SM00389">
    <property type="entry name" value="HOX"/>
    <property type="match status" value="1"/>
</dbReference>
<dbReference type="Pfam" id="PF00046">
    <property type="entry name" value="Homeodomain"/>
    <property type="match status" value="1"/>
</dbReference>
<accession>A0ABP0EXW5</accession>
<feature type="DNA-binding region" description="Homeobox" evidence="5">
    <location>
        <begin position="52"/>
        <end position="111"/>
    </location>
</feature>
<dbReference type="PROSITE" id="PS50071">
    <property type="entry name" value="HOMEOBOX_2"/>
    <property type="match status" value="1"/>
</dbReference>
<feature type="compositionally biased region" description="Basic and acidic residues" evidence="7">
    <location>
        <begin position="118"/>
        <end position="131"/>
    </location>
</feature>
<evidence type="ECO:0000256" key="3">
    <source>
        <dbReference type="ARBA" id="ARBA00023155"/>
    </source>
</evidence>
<evidence type="ECO:0000256" key="5">
    <source>
        <dbReference type="PROSITE-ProRule" id="PRU00108"/>
    </source>
</evidence>
<keyword evidence="4 5" id="KW-0539">Nucleus</keyword>
<comment type="caution">
    <text evidence="9">The sequence shown here is derived from an EMBL/GenBank/DDBJ whole genome shotgun (WGS) entry which is preliminary data.</text>
</comment>
<keyword evidence="2 5" id="KW-0238">DNA-binding</keyword>
<evidence type="ECO:0000256" key="1">
    <source>
        <dbReference type="ARBA" id="ARBA00005733"/>
    </source>
</evidence>
<dbReference type="PANTHER" id="PTHR46639:SF4">
    <property type="entry name" value="DIENCEPHALON_MESENCEPHALON HOMEOBOX PROTEIN 1-B-LIKE"/>
    <property type="match status" value="1"/>
</dbReference>
<dbReference type="Proteomes" id="UP001642483">
    <property type="component" value="Unassembled WGS sequence"/>
</dbReference>
<dbReference type="Gene3D" id="1.10.10.60">
    <property type="entry name" value="Homeodomain-like"/>
    <property type="match status" value="1"/>
</dbReference>